<evidence type="ECO:0000259" key="1">
    <source>
        <dbReference type="Pfam" id="PF08239"/>
    </source>
</evidence>
<feature type="domain" description="SH3b" evidence="1">
    <location>
        <begin position="103"/>
        <end position="158"/>
    </location>
</feature>
<dbReference type="InterPro" id="IPR003646">
    <property type="entry name" value="SH3-like_bac-type"/>
</dbReference>
<dbReference type="STRING" id="67331.SAMN04490357_1107"/>
<dbReference type="Pfam" id="PF08239">
    <property type="entry name" value="SH3_3"/>
    <property type="match status" value="1"/>
</dbReference>
<sequence>MCRDVPGRPRGRRTGMVTVRHGKTGRRDRCSWSRDRQPEVSMIRRALKSVLPAAAAVLALLPVTAGAAAASTVAAHPVAAVAAPHHARTHHYLNGRVATRHGRLNVRSGPGTRYRVVGHRDARRLISVSCKSEGSRVHGNRLWYRLPNHRGYVSAHYVRTGRYVPWC</sequence>
<organism evidence="2 3">
    <name type="scientific">Streptomyces misionensis</name>
    <dbReference type="NCBI Taxonomy" id="67331"/>
    <lineage>
        <taxon>Bacteria</taxon>
        <taxon>Bacillati</taxon>
        <taxon>Actinomycetota</taxon>
        <taxon>Actinomycetes</taxon>
        <taxon>Kitasatosporales</taxon>
        <taxon>Streptomycetaceae</taxon>
        <taxon>Streptomyces</taxon>
    </lineage>
</organism>
<evidence type="ECO:0000313" key="3">
    <source>
        <dbReference type="Proteomes" id="UP000182375"/>
    </source>
</evidence>
<name>A0A1H4PI42_9ACTN</name>
<gene>
    <name evidence="2" type="ORF">SAMN04490357_1107</name>
</gene>
<protein>
    <submittedName>
        <fullName evidence="2">SH3 domain-containing protein</fullName>
    </submittedName>
</protein>
<proteinExistence type="predicted"/>
<dbReference type="AlphaFoldDB" id="A0A1H4PI42"/>
<dbReference type="Proteomes" id="UP000182375">
    <property type="component" value="Unassembled WGS sequence"/>
</dbReference>
<accession>A0A1H4PI42</accession>
<dbReference type="EMBL" id="FNTD01000004">
    <property type="protein sequence ID" value="SEC07096.1"/>
    <property type="molecule type" value="Genomic_DNA"/>
</dbReference>
<evidence type="ECO:0000313" key="2">
    <source>
        <dbReference type="EMBL" id="SEC07096.1"/>
    </source>
</evidence>
<dbReference type="Gene3D" id="2.30.30.40">
    <property type="entry name" value="SH3 Domains"/>
    <property type="match status" value="1"/>
</dbReference>
<reference evidence="2 3" key="1">
    <citation type="submission" date="2016-10" db="EMBL/GenBank/DDBJ databases">
        <authorList>
            <person name="de Groot N.N."/>
        </authorList>
    </citation>
    <scope>NUCLEOTIDE SEQUENCE [LARGE SCALE GENOMIC DNA]</scope>
    <source>
        <strain evidence="2 3">DSM 40306</strain>
    </source>
</reference>